<sequence length="52" mass="5727">MLNITEQSNTTEMLNVFIEDAVDALAILLQKLILSAEIESVLEVQELPGINV</sequence>
<evidence type="ECO:0000313" key="2">
    <source>
        <dbReference type="Proteomes" id="UP000789901"/>
    </source>
</evidence>
<comment type="caution">
    <text evidence="1">The sequence shown here is derived from an EMBL/GenBank/DDBJ whole genome shotgun (WGS) entry which is preliminary data.</text>
</comment>
<gene>
    <name evidence="1" type="ORF">GMARGA_LOCUS39718</name>
</gene>
<accession>A0ABN7X720</accession>
<protein>
    <submittedName>
        <fullName evidence="1">24248_t:CDS:1</fullName>
    </submittedName>
</protein>
<proteinExistence type="predicted"/>
<dbReference type="EMBL" id="CAJVQB010096243">
    <property type="protein sequence ID" value="CAG8849442.1"/>
    <property type="molecule type" value="Genomic_DNA"/>
</dbReference>
<reference evidence="1 2" key="1">
    <citation type="submission" date="2021-06" db="EMBL/GenBank/DDBJ databases">
        <authorList>
            <person name="Kallberg Y."/>
            <person name="Tangrot J."/>
            <person name="Rosling A."/>
        </authorList>
    </citation>
    <scope>NUCLEOTIDE SEQUENCE [LARGE SCALE GENOMIC DNA]</scope>
    <source>
        <strain evidence="1 2">120-4 pot B 10/14</strain>
    </source>
</reference>
<feature type="non-terminal residue" evidence="1">
    <location>
        <position position="52"/>
    </location>
</feature>
<dbReference type="Proteomes" id="UP000789901">
    <property type="component" value="Unassembled WGS sequence"/>
</dbReference>
<organism evidence="1 2">
    <name type="scientific">Gigaspora margarita</name>
    <dbReference type="NCBI Taxonomy" id="4874"/>
    <lineage>
        <taxon>Eukaryota</taxon>
        <taxon>Fungi</taxon>
        <taxon>Fungi incertae sedis</taxon>
        <taxon>Mucoromycota</taxon>
        <taxon>Glomeromycotina</taxon>
        <taxon>Glomeromycetes</taxon>
        <taxon>Diversisporales</taxon>
        <taxon>Gigasporaceae</taxon>
        <taxon>Gigaspora</taxon>
    </lineage>
</organism>
<keyword evidence="2" id="KW-1185">Reference proteome</keyword>
<name>A0ABN7X720_GIGMA</name>
<evidence type="ECO:0000313" key="1">
    <source>
        <dbReference type="EMBL" id="CAG8849442.1"/>
    </source>
</evidence>